<dbReference type="SUPFAM" id="SSF50249">
    <property type="entry name" value="Nucleic acid-binding proteins"/>
    <property type="match status" value="1"/>
</dbReference>
<dbReference type="AlphaFoldDB" id="A0A143WNF0"/>
<dbReference type="InterPro" id="IPR011344">
    <property type="entry name" value="ssDNA-bd"/>
</dbReference>
<comment type="subunit">
    <text evidence="2">Homotetramer.</text>
</comment>
<gene>
    <name evidence="4" type="primary">ssb</name>
    <name evidence="4" type="ORF">MHIR_TP00107</name>
</gene>
<dbReference type="PATRIC" id="fig|189385.8.peg.114"/>
<dbReference type="PANTHER" id="PTHR10302">
    <property type="entry name" value="SINGLE-STRANDED DNA-BINDING PROTEIN"/>
    <property type="match status" value="1"/>
</dbReference>
<sequence length="132" mass="14707">MSSSINKATIIGNLGIDPMHGTLDNGTAVANIRVATTERYRDRSTGELKEATEWHNVVLFGRLAEACRRMLRRGTCVYVEGRIRTRRWRGRDGAERYTTEIVGSVLRVLCGGRDRLGASEPHALAWVAEHGK</sequence>
<dbReference type="InterPro" id="IPR012340">
    <property type="entry name" value="NA-bd_OB-fold"/>
</dbReference>
<reference evidence="5" key="1">
    <citation type="submission" date="2016-01" db="EMBL/GenBank/DDBJ databases">
        <authorList>
            <person name="Husnik F."/>
        </authorList>
    </citation>
    <scope>NUCLEOTIDE SEQUENCE [LARGE SCALE GENOMIC DNA]</scope>
</reference>
<dbReference type="GO" id="GO:0006260">
    <property type="term" value="P:DNA replication"/>
    <property type="evidence" value="ECO:0007669"/>
    <property type="project" value="InterPro"/>
</dbReference>
<dbReference type="InterPro" id="IPR000424">
    <property type="entry name" value="Primosome_PriB/ssb"/>
</dbReference>
<evidence type="ECO:0000313" key="4">
    <source>
        <dbReference type="EMBL" id="CUX76727.1"/>
    </source>
</evidence>
<dbReference type="GO" id="GO:0003697">
    <property type="term" value="F:single-stranded DNA binding"/>
    <property type="evidence" value="ECO:0007669"/>
    <property type="project" value="UniProtKB-UniRule"/>
</dbReference>
<dbReference type="Pfam" id="PF00436">
    <property type="entry name" value="SSB"/>
    <property type="match status" value="1"/>
</dbReference>
<dbReference type="EMBL" id="LN999011">
    <property type="protein sequence ID" value="CUX76727.1"/>
    <property type="molecule type" value="Genomic_DNA"/>
</dbReference>
<dbReference type="PIRSF" id="PIRSF002070">
    <property type="entry name" value="SSB"/>
    <property type="match status" value="1"/>
</dbReference>
<evidence type="ECO:0000256" key="2">
    <source>
        <dbReference type="HAMAP-Rule" id="MF_00984"/>
    </source>
</evidence>
<evidence type="ECO:0000256" key="3">
    <source>
        <dbReference type="PIRNR" id="PIRNR002070"/>
    </source>
</evidence>
<evidence type="ECO:0000313" key="5">
    <source>
        <dbReference type="Proteomes" id="UP000075242"/>
    </source>
</evidence>
<name>A0A143WNF0_TREPR</name>
<dbReference type="Gene3D" id="2.40.50.140">
    <property type="entry name" value="Nucleic acid-binding proteins"/>
    <property type="match status" value="1"/>
</dbReference>
<evidence type="ECO:0000256" key="1">
    <source>
        <dbReference type="ARBA" id="ARBA00023125"/>
    </source>
</evidence>
<dbReference type="Proteomes" id="UP000075242">
    <property type="component" value="Chromosome I"/>
</dbReference>
<dbReference type="PANTHER" id="PTHR10302:SF27">
    <property type="entry name" value="SINGLE-STRANDED DNA-BINDING PROTEIN"/>
    <property type="match status" value="1"/>
</dbReference>
<protein>
    <recommendedName>
        <fullName evidence="2 3">Single-stranded DNA-binding protein</fullName>
        <shortName evidence="2">SSB</shortName>
    </recommendedName>
</protein>
<comment type="caution">
    <text evidence="2">Lacks conserved residue(s) required for the propagation of feature annotation.</text>
</comment>
<accession>A0A143WNF0</accession>
<keyword evidence="1 2" id="KW-0238">DNA-binding</keyword>
<dbReference type="PROSITE" id="PS50935">
    <property type="entry name" value="SSB"/>
    <property type="match status" value="1"/>
</dbReference>
<dbReference type="CDD" id="cd04496">
    <property type="entry name" value="SSB_OBF"/>
    <property type="match status" value="1"/>
</dbReference>
<dbReference type="GO" id="GO:0009295">
    <property type="term" value="C:nucleoid"/>
    <property type="evidence" value="ECO:0007669"/>
    <property type="project" value="TreeGrafter"/>
</dbReference>
<organism evidence="4 5">
    <name type="scientific">Tremblaya princeps</name>
    <dbReference type="NCBI Taxonomy" id="189385"/>
    <lineage>
        <taxon>Bacteria</taxon>
        <taxon>Pseudomonadati</taxon>
        <taxon>Pseudomonadota</taxon>
        <taxon>Betaproteobacteria</taxon>
        <taxon>Candidatus Tremblayella</taxon>
    </lineage>
</organism>
<dbReference type="HAMAP" id="MF_00984">
    <property type="entry name" value="SSB"/>
    <property type="match status" value="1"/>
</dbReference>
<proteinExistence type="inferred from homology"/>
<dbReference type="NCBIfam" id="TIGR00621">
    <property type="entry name" value="ssb"/>
    <property type="match status" value="1"/>
</dbReference>